<keyword evidence="6 7" id="KW-0472">Membrane</keyword>
<evidence type="ECO:0000256" key="3">
    <source>
        <dbReference type="ARBA" id="ARBA00022692"/>
    </source>
</evidence>
<comment type="similarity">
    <text evidence="2 7">Belongs to the nonaspanin (TM9SF) (TC 9.A.2) family.</text>
</comment>
<organism evidence="8">
    <name type="scientific">Favella ehrenbergii</name>
    <dbReference type="NCBI Taxonomy" id="182087"/>
    <lineage>
        <taxon>Eukaryota</taxon>
        <taxon>Sar</taxon>
        <taxon>Alveolata</taxon>
        <taxon>Ciliophora</taxon>
        <taxon>Intramacronucleata</taxon>
        <taxon>Spirotrichea</taxon>
        <taxon>Choreotrichia</taxon>
        <taxon>Tintinnida</taxon>
        <taxon>Xystonellidae</taxon>
        <taxon>Favella</taxon>
    </lineage>
</organism>
<dbReference type="InterPro" id="IPR004240">
    <property type="entry name" value="EMP70"/>
</dbReference>
<dbReference type="Pfam" id="PF02990">
    <property type="entry name" value="EMP70"/>
    <property type="match status" value="1"/>
</dbReference>
<feature type="transmembrane region" description="Helical" evidence="7">
    <location>
        <begin position="69"/>
        <end position="91"/>
    </location>
</feature>
<accession>A0A7S3MPY7</accession>
<dbReference type="EMBL" id="HBIE01031497">
    <property type="protein sequence ID" value="CAE0314620.1"/>
    <property type="molecule type" value="Transcribed_RNA"/>
</dbReference>
<proteinExistence type="inferred from homology"/>
<dbReference type="AlphaFoldDB" id="A0A7S3MPY7"/>
<evidence type="ECO:0000313" key="8">
    <source>
        <dbReference type="EMBL" id="CAE0314620.1"/>
    </source>
</evidence>
<evidence type="ECO:0000256" key="6">
    <source>
        <dbReference type="ARBA" id="ARBA00023136"/>
    </source>
</evidence>
<keyword evidence="4" id="KW-0732">Signal</keyword>
<feature type="transmembrane region" description="Helical" evidence="7">
    <location>
        <begin position="149"/>
        <end position="174"/>
    </location>
</feature>
<reference evidence="8" key="1">
    <citation type="submission" date="2021-01" db="EMBL/GenBank/DDBJ databases">
        <authorList>
            <person name="Corre E."/>
            <person name="Pelletier E."/>
            <person name="Niang G."/>
            <person name="Scheremetjew M."/>
            <person name="Finn R."/>
            <person name="Kale V."/>
            <person name="Holt S."/>
            <person name="Cochrane G."/>
            <person name="Meng A."/>
            <person name="Brown T."/>
            <person name="Cohen L."/>
        </authorList>
    </citation>
    <scope>NUCLEOTIDE SEQUENCE</scope>
    <source>
        <strain evidence="8">Fehren 1</strain>
    </source>
</reference>
<protein>
    <recommendedName>
        <fullName evidence="7">Transmembrane 9 superfamily member</fullName>
    </recommendedName>
</protein>
<feature type="transmembrane region" description="Helical" evidence="7">
    <location>
        <begin position="33"/>
        <end position="57"/>
    </location>
</feature>
<feature type="transmembrane region" description="Helical" evidence="7">
    <location>
        <begin position="186"/>
        <end position="210"/>
    </location>
</feature>
<feature type="transmembrane region" description="Helical" evidence="7">
    <location>
        <begin position="222"/>
        <end position="251"/>
    </location>
</feature>
<gene>
    <name evidence="8" type="ORF">FEHR0123_LOCUS9546</name>
</gene>
<dbReference type="GO" id="GO:0016020">
    <property type="term" value="C:membrane"/>
    <property type="evidence" value="ECO:0007669"/>
    <property type="project" value="UniProtKB-SubCell"/>
</dbReference>
<dbReference type="PANTHER" id="PTHR10766">
    <property type="entry name" value="TRANSMEMBRANE 9 SUPERFAMILY PROTEIN"/>
    <property type="match status" value="1"/>
</dbReference>
<sequence>MMVILALWGFLNGYTTSRTLKFFGTTDWNFSAIVAAFTLPLFISVTLGFELALAWLARTALRYSFKANLLRIVGWYLLNGSMCYLGAYRGYMQKAVQIPSPVGTVRRPIPAMPYHMSILVVAPVLGFIQFASMYAEFSYLLDSVFRSHMYAMFGFLLMNMIMQVLIVSLLAILQTYVQLCYQNYEWWWRSFAVGAAGALWMAGYALLFLVTKMKVSDFAGDASFIVYIAVFIICYGCAAGAVAVNASYYFVSKIYSSIRKD</sequence>
<evidence type="ECO:0000256" key="4">
    <source>
        <dbReference type="ARBA" id="ARBA00022729"/>
    </source>
</evidence>
<keyword evidence="5 7" id="KW-1133">Transmembrane helix</keyword>
<keyword evidence="3 7" id="KW-0812">Transmembrane</keyword>
<feature type="transmembrane region" description="Helical" evidence="7">
    <location>
        <begin position="111"/>
        <end position="137"/>
    </location>
</feature>
<comment type="caution">
    <text evidence="7">Lacks conserved residue(s) required for the propagation of feature annotation.</text>
</comment>
<comment type="subcellular location">
    <subcellularLocation>
        <location evidence="1">Membrane</location>
        <topology evidence="1">Multi-pass membrane protein</topology>
    </subcellularLocation>
</comment>
<name>A0A7S3MPY7_9SPIT</name>
<dbReference type="GO" id="GO:0072657">
    <property type="term" value="P:protein localization to membrane"/>
    <property type="evidence" value="ECO:0007669"/>
    <property type="project" value="TreeGrafter"/>
</dbReference>
<evidence type="ECO:0000256" key="2">
    <source>
        <dbReference type="ARBA" id="ARBA00005227"/>
    </source>
</evidence>
<evidence type="ECO:0000256" key="5">
    <source>
        <dbReference type="ARBA" id="ARBA00022989"/>
    </source>
</evidence>
<evidence type="ECO:0000256" key="1">
    <source>
        <dbReference type="ARBA" id="ARBA00004141"/>
    </source>
</evidence>
<evidence type="ECO:0000256" key="7">
    <source>
        <dbReference type="RuleBase" id="RU363079"/>
    </source>
</evidence>